<dbReference type="EMBL" id="LOCQ01000033">
    <property type="protein sequence ID" value="OBV41411.1"/>
    <property type="molecule type" value="Genomic_DNA"/>
</dbReference>
<feature type="signal peptide" evidence="1">
    <location>
        <begin position="1"/>
        <end position="18"/>
    </location>
</feature>
<evidence type="ECO:0000313" key="3">
    <source>
        <dbReference type="Proteomes" id="UP000092713"/>
    </source>
</evidence>
<reference evidence="2 3" key="1">
    <citation type="submission" date="2016-04" db="EMBL/GenBank/DDBJ databases">
        <title>Draft genome sequence of Janthinobacterium psychrotolerans sp. nov., isolated from freshwater sediments in Denmark.</title>
        <authorList>
            <person name="Gong X."/>
            <person name="Skrivergaard S."/>
            <person name="Korsgaard B.S."/>
            <person name="Schreiber L."/>
            <person name="Marshall I.P."/>
            <person name="Finster K."/>
            <person name="Schramm A."/>
        </authorList>
    </citation>
    <scope>NUCLEOTIDE SEQUENCE [LARGE SCALE GENOMIC DNA]</scope>
    <source>
        <strain evidence="2 3">S3-2</strain>
    </source>
</reference>
<evidence type="ECO:0008006" key="4">
    <source>
        <dbReference type="Google" id="ProtNLM"/>
    </source>
</evidence>
<evidence type="ECO:0000256" key="1">
    <source>
        <dbReference type="SAM" id="SignalP"/>
    </source>
</evidence>
<gene>
    <name evidence="2" type="ORF">ASR47_103040</name>
</gene>
<evidence type="ECO:0000313" key="2">
    <source>
        <dbReference type="EMBL" id="OBV41411.1"/>
    </source>
</evidence>
<dbReference type="SUPFAM" id="SSF54427">
    <property type="entry name" value="NTF2-like"/>
    <property type="match status" value="1"/>
</dbReference>
<dbReference type="STRING" id="1747903.ASR47_103040"/>
<sequence>MKHSLPALLLFSAFNVQAAPSQTDRQQLEQVVETFRLSLINKDKASFMKLLYSETIPWIGVVKDKSMNMIEDRGDKVSKITPGASAVRFIDSIVSDTEAIEEKFDNVRIDSDGDIAQVYFDYNFNRGDYRSNWGQEAWQLVRTTQGWKINSVIWSMEFNPQKPPKKSP</sequence>
<dbReference type="Gene3D" id="3.10.450.50">
    <property type="match status" value="1"/>
</dbReference>
<dbReference type="OrthoDB" id="118519at2"/>
<name>A0A1A7C686_9BURK</name>
<keyword evidence="3" id="KW-1185">Reference proteome</keyword>
<dbReference type="AlphaFoldDB" id="A0A1A7C686"/>
<feature type="chain" id="PRO_5008355760" description="SnoaL-like domain-containing protein" evidence="1">
    <location>
        <begin position="19"/>
        <end position="168"/>
    </location>
</feature>
<organism evidence="2 3">
    <name type="scientific">Janthinobacterium psychrotolerans</name>
    <dbReference type="NCBI Taxonomy" id="1747903"/>
    <lineage>
        <taxon>Bacteria</taxon>
        <taxon>Pseudomonadati</taxon>
        <taxon>Pseudomonadota</taxon>
        <taxon>Betaproteobacteria</taxon>
        <taxon>Burkholderiales</taxon>
        <taxon>Oxalobacteraceae</taxon>
        <taxon>Janthinobacterium</taxon>
    </lineage>
</organism>
<accession>A0A1A7C686</accession>
<comment type="caution">
    <text evidence="2">The sequence shown here is derived from an EMBL/GenBank/DDBJ whole genome shotgun (WGS) entry which is preliminary data.</text>
</comment>
<dbReference type="Proteomes" id="UP000092713">
    <property type="component" value="Unassembled WGS sequence"/>
</dbReference>
<dbReference type="RefSeq" id="WP_065306044.1">
    <property type="nucleotide sequence ID" value="NZ_LOCQ01000033.1"/>
</dbReference>
<protein>
    <recommendedName>
        <fullName evidence="4">SnoaL-like domain-containing protein</fullName>
    </recommendedName>
</protein>
<keyword evidence="1" id="KW-0732">Signal</keyword>
<dbReference type="InterPro" id="IPR032710">
    <property type="entry name" value="NTF2-like_dom_sf"/>
</dbReference>
<proteinExistence type="predicted"/>